<keyword evidence="1" id="KW-0472">Membrane</keyword>
<organism evidence="2">
    <name type="scientific">Pavlova sp. NIVA-4/92</name>
    <dbReference type="NCBI Taxonomy" id="2686093"/>
    <lineage>
        <taxon>Eukaryota</taxon>
        <taxon>Haptista</taxon>
        <taxon>Haptophyta</taxon>
        <taxon>Pavlovophyceae</taxon>
        <taxon>Pavlovales</taxon>
        <taxon>Pavlovaceae</taxon>
        <taxon>Pavlova</taxon>
    </lineage>
</organism>
<reference evidence="2" key="1">
    <citation type="submission" date="2020-04" db="EMBL/GenBank/DDBJ databases">
        <authorList>
            <person name="Hulatt C.J."/>
            <person name="Posewitz M.C."/>
        </authorList>
    </citation>
    <scope>NUCLEOTIDE SEQUENCE</scope>
    <source>
        <strain evidence="2">NIVA-4/92</strain>
    </source>
</reference>
<feature type="transmembrane region" description="Helical" evidence="1">
    <location>
        <begin position="53"/>
        <end position="71"/>
    </location>
</feature>
<dbReference type="EMBL" id="MT364382">
    <property type="protein sequence ID" value="QKE31181.1"/>
    <property type="molecule type" value="Genomic_DNA"/>
</dbReference>
<dbReference type="GeneID" id="55752546"/>
<name>A0A7D3QAF6_9EUKA</name>
<dbReference type="AlphaFoldDB" id="A0A7D3QAF6"/>
<sequence length="84" mass="9933">MIIFKKLTADEKSFDLHKKKTFSLRKYIFSKSFLTQMLLFCLKQLVFRCISHIFFKYVLIGSSSYLVKIFGNSSDFRTESKISN</sequence>
<dbReference type="RefSeq" id="YP_009863850.1">
    <property type="nucleotide sequence ID" value="NC_049013.1"/>
</dbReference>
<evidence type="ECO:0000256" key="1">
    <source>
        <dbReference type="SAM" id="Phobius"/>
    </source>
</evidence>
<evidence type="ECO:0000313" key="2">
    <source>
        <dbReference type="EMBL" id="QKE31181.1"/>
    </source>
</evidence>
<proteinExistence type="predicted"/>
<geneLocation type="plastid" evidence="2"/>
<accession>A0A7D3QAF6</accession>
<keyword evidence="2" id="KW-0934">Plastid</keyword>
<keyword evidence="1" id="KW-1133">Transmembrane helix</keyword>
<protein>
    <submittedName>
        <fullName evidence="2">Uncharacterized protein</fullName>
    </submittedName>
</protein>
<keyword evidence="1" id="KW-0812">Transmembrane</keyword>
<gene>
    <name evidence="2" type="primary">orf84</name>
</gene>